<dbReference type="EMBL" id="LWDV01000009">
    <property type="protein sequence ID" value="OCL26128.1"/>
    <property type="molecule type" value="Genomic_DNA"/>
</dbReference>
<accession>A0A1C0A7D8</accession>
<reference evidence="7 8" key="2">
    <citation type="submission" date="2016-08" db="EMBL/GenBank/DDBJ databases">
        <title>Orenia metallireducens sp. nov. strain Z6, a Novel Metal-reducing Firmicute from the Deep Subsurface.</title>
        <authorList>
            <person name="Maxim B.I."/>
            <person name="Kenneth K."/>
            <person name="Flynn T.M."/>
            <person name="Oloughlin E.J."/>
            <person name="Locke R.A."/>
            <person name="Weber J.R."/>
            <person name="Egan S.M."/>
            <person name="Mackie R.I."/>
            <person name="Cann I.K."/>
        </authorList>
    </citation>
    <scope>NUCLEOTIDE SEQUENCE [LARGE SCALE GENOMIC DNA]</scope>
    <source>
        <strain evidence="7 8">Z6</strain>
    </source>
</reference>
<dbReference type="PANTHER" id="PTHR43182:SF1">
    <property type="entry name" value="COBALT-PRECORRIN-7 C(5)-METHYLTRANSFERASE"/>
    <property type="match status" value="1"/>
</dbReference>
<evidence type="ECO:0000256" key="3">
    <source>
        <dbReference type="ARBA" id="ARBA00022603"/>
    </source>
</evidence>
<evidence type="ECO:0000256" key="1">
    <source>
        <dbReference type="ARBA" id="ARBA00004953"/>
    </source>
</evidence>
<dbReference type="SUPFAM" id="SSF53790">
    <property type="entry name" value="Tetrapyrrole methylase"/>
    <property type="match status" value="1"/>
</dbReference>
<dbReference type="NCBIfam" id="TIGR02467">
    <property type="entry name" value="CbiE"/>
    <property type="match status" value="1"/>
</dbReference>
<dbReference type="GO" id="GO:0032259">
    <property type="term" value="P:methylation"/>
    <property type="evidence" value="ECO:0007669"/>
    <property type="project" value="UniProtKB-KW"/>
</dbReference>
<keyword evidence="8" id="KW-1185">Reference proteome</keyword>
<keyword evidence="2" id="KW-0169">Cobalamin biosynthesis</keyword>
<dbReference type="Pfam" id="PF00590">
    <property type="entry name" value="TP_methylase"/>
    <property type="match status" value="1"/>
</dbReference>
<dbReference type="Proteomes" id="UP000093514">
    <property type="component" value="Unassembled WGS sequence"/>
</dbReference>
<proteinExistence type="predicted"/>
<evidence type="ECO:0000256" key="4">
    <source>
        <dbReference type="ARBA" id="ARBA00022679"/>
    </source>
</evidence>
<gene>
    <name evidence="7" type="ORF">U472_08925</name>
</gene>
<name>A0A1C0A7D8_9FIRM</name>
<dbReference type="InterPro" id="IPR000878">
    <property type="entry name" value="4pyrrol_Mease"/>
</dbReference>
<dbReference type="InterPro" id="IPR012818">
    <property type="entry name" value="CbiE"/>
</dbReference>
<sequence length="208" mass="23331">MNKIHILGIGPGSRDYLLPITERIVSEADTIIGGSRALELFKDYTQEKILITADLAKIKDYVKENYLTKKIAVLVSGDPGLYSMLNYLKRFFSKDELEVIPGISAIQLAFAKAKLIWQDAYITSFHGKKDKKALLEMVSTKDKVAFFTDSKFPPNEIAKFLVENGITNKIGVVAENLSYDSERIVEASLEDLSKQKFAKLTVMVICNE</sequence>
<evidence type="ECO:0000313" key="8">
    <source>
        <dbReference type="Proteomes" id="UP000093514"/>
    </source>
</evidence>
<evidence type="ECO:0000256" key="2">
    <source>
        <dbReference type="ARBA" id="ARBA00022573"/>
    </source>
</evidence>
<dbReference type="UniPathway" id="UPA00148"/>
<dbReference type="InterPro" id="IPR050714">
    <property type="entry name" value="Cobalamin_biosynth_MTase"/>
</dbReference>
<feature type="domain" description="Tetrapyrrole methylase" evidence="6">
    <location>
        <begin position="3"/>
        <end position="192"/>
    </location>
</feature>
<evidence type="ECO:0000259" key="6">
    <source>
        <dbReference type="Pfam" id="PF00590"/>
    </source>
</evidence>
<dbReference type="Gene3D" id="3.40.1010.10">
    <property type="entry name" value="Cobalt-precorrin-4 Transmethylase, Domain 1"/>
    <property type="match status" value="1"/>
</dbReference>
<dbReference type="InterPro" id="IPR014776">
    <property type="entry name" value="4pyrrole_Mease_sub2"/>
</dbReference>
<comment type="caution">
    <text evidence="7">The sequence shown here is derived from an EMBL/GenBank/DDBJ whole genome shotgun (WGS) entry which is preliminary data.</text>
</comment>
<dbReference type="OrthoDB" id="9780707at2"/>
<dbReference type="GO" id="GO:0008276">
    <property type="term" value="F:protein methyltransferase activity"/>
    <property type="evidence" value="ECO:0007669"/>
    <property type="project" value="InterPro"/>
</dbReference>
<dbReference type="GO" id="GO:0009236">
    <property type="term" value="P:cobalamin biosynthetic process"/>
    <property type="evidence" value="ECO:0007669"/>
    <property type="project" value="UniProtKB-UniPathway"/>
</dbReference>
<dbReference type="AlphaFoldDB" id="A0A1C0A7D8"/>
<dbReference type="RefSeq" id="WP_068717633.1">
    <property type="nucleotide sequence ID" value="NZ_LWDV01000009.1"/>
</dbReference>
<comment type="pathway">
    <text evidence="1">Cofactor biosynthesis; adenosylcobalamin biosynthesis.</text>
</comment>
<dbReference type="PANTHER" id="PTHR43182">
    <property type="entry name" value="COBALT-PRECORRIN-6B C(15)-METHYLTRANSFERASE (DECARBOXYLATING)"/>
    <property type="match status" value="1"/>
</dbReference>
<evidence type="ECO:0000313" key="7">
    <source>
        <dbReference type="EMBL" id="OCL26128.1"/>
    </source>
</evidence>
<keyword evidence="3 7" id="KW-0489">Methyltransferase</keyword>
<dbReference type="InterPro" id="IPR014777">
    <property type="entry name" value="4pyrrole_Mease_sub1"/>
</dbReference>
<dbReference type="CDD" id="cd11644">
    <property type="entry name" value="Precorrin-6Y-MT"/>
    <property type="match status" value="1"/>
</dbReference>
<keyword evidence="5" id="KW-0949">S-adenosyl-L-methionine</keyword>
<dbReference type="InterPro" id="IPR035996">
    <property type="entry name" value="4pyrrol_Methylase_sf"/>
</dbReference>
<protein>
    <submittedName>
        <fullName evidence="7">Precorrin-6y C5,15-methyltransferase (Decarboxylating) subunit CbiE</fullName>
    </submittedName>
</protein>
<dbReference type="Gene3D" id="3.30.950.10">
    <property type="entry name" value="Methyltransferase, Cobalt-precorrin-4 Transmethylase, Domain 2"/>
    <property type="match status" value="1"/>
</dbReference>
<keyword evidence="4 7" id="KW-0808">Transferase</keyword>
<evidence type="ECO:0000256" key="5">
    <source>
        <dbReference type="ARBA" id="ARBA00022691"/>
    </source>
</evidence>
<organism evidence="7 8">
    <name type="scientific">Orenia metallireducens</name>
    <dbReference type="NCBI Taxonomy" id="1413210"/>
    <lineage>
        <taxon>Bacteria</taxon>
        <taxon>Bacillati</taxon>
        <taxon>Bacillota</taxon>
        <taxon>Clostridia</taxon>
        <taxon>Halanaerobiales</taxon>
        <taxon>Halobacteroidaceae</taxon>
        <taxon>Orenia</taxon>
    </lineage>
</organism>
<reference evidence="8" key="1">
    <citation type="submission" date="2016-07" db="EMBL/GenBank/DDBJ databases">
        <authorList>
            <person name="Florea S."/>
            <person name="Webb J.S."/>
            <person name="Jaromczyk J."/>
            <person name="Schardl C.L."/>
        </authorList>
    </citation>
    <scope>NUCLEOTIDE SEQUENCE [LARGE SCALE GENOMIC DNA]</scope>
    <source>
        <strain evidence="8">Z6</strain>
    </source>
</reference>